<accession>A0A2R2MQB9</accession>
<evidence type="ECO:0000313" key="9">
    <source>
        <dbReference type="RefSeq" id="XP_023932358.1"/>
    </source>
</evidence>
<dbReference type="SUPFAM" id="SSF57196">
    <property type="entry name" value="EGF/Laminin"/>
    <property type="match status" value="4"/>
</dbReference>
<dbReference type="SMART" id="SM00179">
    <property type="entry name" value="EGF_CA"/>
    <property type="match status" value="4"/>
</dbReference>
<evidence type="ECO:0000256" key="5">
    <source>
        <dbReference type="ARBA" id="ARBA00023180"/>
    </source>
</evidence>
<dbReference type="Gene3D" id="2.10.25.10">
    <property type="entry name" value="Laminin"/>
    <property type="match status" value="4"/>
</dbReference>
<dbReference type="GO" id="GO:0005112">
    <property type="term" value="F:Notch binding"/>
    <property type="evidence" value="ECO:0007669"/>
    <property type="project" value="TreeGrafter"/>
</dbReference>
<dbReference type="GeneID" id="112042279"/>
<evidence type="ECO:0000313" key="8">
    <source>
        <dbReference type="Proteomes" id="UP000085678"/>
    </source>
</evidence>
<dbReference type="Proteomes" id="UP000085678">
    <property type="component" value="Unplaced"/>
</dbReference>
<comment type="caution">
    <text evidence="6">Lacks conserved residue(s) required for the propagation of feature annotation.</text>
</comment>
<gene>
    <name evidence="9" type="primary">LOC112042279</name>
</gene>
<keyword evidence="8" id="KW-1185">Reference proteome</keyword>
<feature type="disulfide bond" evidence="6">
    <location>
        <begin position="129"/>
        <end position="138"/>
    </location>
</feature>
<dbReference type="Pfam" id="PF00008">
    <property type="entry name" value="EGF"/>
    <property type="match status" value="4"/>
</dbReference>
<feature type="disulfide bond" evidence="6">
    <location>
        <begin position="55"/>
        <end position="64"/>
    </location>
</feature>
<reference evidence="9" key="1">
    <citation type="submission" date="2025-08" db="UniProtKB">
        <authorList>
            <consortium name="RefSeq"/>
        </authorList>
    </citation>
    <scope>IDENTIFICATION</scope>
    <source>
        <tissue evidence="9">Gonads</tissue>
    </source>
</reference>
<dbReference type="PROSITE" id="PS00010">
    <property type="entry name" value="ASX_HYDROXYL"/>
    <property type="match status" value="1"/>
</dbReference>
<feature type="domain" description="EGF-like" evidence="7">
    <location>
        <begin position="29"/>
        <end position="65"/>
    </location>
</feature>
<dbReference type="OrthoDB" id="430340at2759"/>
<dbReference type="PRINTS" id="PR00010">
    <property type="entry name" value="EGFBLOOD"/>
</dbReference>
<dbReference type="InParanoid" id="A0A2R2MQB9"/>
<feature type="domain" description="EGF-like" evidence="7">
    <location>
        <begin position="1"/>
        <end position="27"/>
    </location>
</feature>
<dbReference type="RefSeq" id="XP_023932358.1">
    <property type="nucleotide sequence ID" value="XM_024076590.1"/>
</dbReference>
<dbReference type="InterPro" id="IPR000152">
    <property type="entry name" value="EGF-type_Asp/Asn_hydroxyl_site"/>
</dbReference>
<keyword evidence="3" id="KW-0677">Repeat</keyword>
<proteinExistence type="predicted"/>
<feature type="domain" description="EGF-like" evidence="7">
    <location>
        <begin position="103"/>
        <end position="139"/>
    </location>
</feature>
<name>A0A2R2MQB9_LINAN</name>
<dbReference type="PANTHER" id="PTHR12916:SF13">
    <property type="entry name" value="SUSHI, VON WILLEBRAND FACTOR TYPE A, EGF AND PENTRAXIN DOMAIN-CONTAINING PROTEIN 1-LIKE"/>
    <property type="match status" value="1"/>
</dbReference>
<dbReference type="FunFam" id="2.10.25.10:FF:000472">
    <property type="entry name" value="Uncharacterized protein, isoform A"/>
    <property type="match status" value="2"/>
</dbReference>
<dbReference type="InterPro" id="IPR001881">
    <property type="entry name" value="EGF-like_Ca-bd_dom"/>
</dbReference>
<evidence type="ECO:0000259" key="7">
    <source>
        <dbReference type="PROSITE" id="PS50026"/>
    </source>
</evidence>
<sequence>MHNGLCKPSPNNYSCVCLSGYSGPNCQVDIDQCRSAPCLNGGTCSSAPNTYTCSCAVGWKGPNCQHEACTKNTCKHASTCRDTSSGVTCTCSPGWTGQYCDININECSSLPCLNGGLCFDQANDYFCLCGQRFTGKNCQTQITTTTVPTTTTTALPDPCTPNPCPLLKGSPITCKIKPRGKHECIKPQDYCLRNNTLYKQGKRWKEGCERKCLCAKAIVNFVHCEAMCFDWLKVGVPNGCRLDPPKPGKCCSELNCSGFTPPP</sequence>
<keyword evidence="5" id="KW-0325">Glycoprotein</keyword>
<dbReference type="GO" id="GO:0007219">
    <property type="term" value="P:Notch signaling pathway"/>
    <property type="evidence" value="ECO:0007669"/>
    <property type="project" value="TreeGrafter"/>
</dbReference>
<feature type="domain" description="EGF-like" evidence="7">
    <location>
        <begin position="66"/>
        <end position="101"/>
    </location>
</feature>
<evidence type="ECO:0000256" key="4">
    <source>
        <dbReference type="ARBA" id="ARBA00023157"/>
    </source>
</evidence>
<organism evidence="8 9">
    <name type="scientific">Lingula anatina</name>
    <name type="common">Brachiopod</name>
    <name type="synonym">Lingula unguis</name>
    <dbReference type="NCBI Taxonomy" id="7574"/>
    <lineage>
        <taxon>Eukaryota</taxon>
        <taxon>Metazoa</taxon>
        <taxon>Spiralia</taxon>
        <taxon>Lophotrochozoa</taxon>
        <taxon>Brachiopoda</taxon>
        <taxon>Linguliformea</taxon>
        <taxon>Lingulata</taxon>
        <taxon>Lingulida</taxon>
        <taxon>Linguloidea</taxon>
        <taxon>Lingulidae</taxon>
        <taxon>Lingula</taxon>
    </lineage>
</organism>
<dbReference type="GO" id="GO:0005509">
    <property type="term" value="F:calcium ion binding"/>
    <property type="evidence" value="ECO:0007669"/>
    <property type="project" value="InterPro"/>
</dbReference>
<dbReference type="CDD" id="cd00054">
    <property type="entry name" value="EGF_CA"/>
    <property type="match status" value="2"/>
</dbReference>
<dbReference type="AlphaFoldDB" id="A0A2R2MQB9"/>
<feature type="disulfide bond" evidence="6">
    <location>
        <begin position="91"/>
        <end position="100"/>
    </location>
</feature>
<keyword evidence="2" id="KW-0732">Signal</keyword>
<dbReference type="PROSITE" id="PS01187">
    <property type="entry name" value="EGF_CA"/>
    <property type="match status" value="1"/>
</dbReference>
<keyword evidence="4 6" id="KW-1015">Disulfide bond</keyword>
<dbReference type="KEGG" id="lak:112042279"/>
<dbReference type="PROSITE" id="PS00022">
    <property type="entry name" value="EGF_1"/>
    <property type="match status" value="4"/>
</dbReference>
<dbReference type="STRING" id="7574.A0A2R2MQB9"/>
<dbReference type="PANTHER" id="PTHR12916">
    <property type="entry name" value="CYTOCHROME C OXIDASE POLYPEPTIDE VIC-2"/>
    <property type="match status" value="1"/>
</dbReference>
<feature type="disulfide bond" evidence="6">
    <location>
        <begin position="17"/>
        <end position="26"/>
    </location>
</feature>
<evidence type="ECO:0000256" key="2">
    <source>
        <dbReference type="ARBA" id="ARBA00022729"/>
    </source>
</evidence>
<keyword evidence="1 6" id="KW-0245">EGF-like domain</keyword>
<dbReference type="SMART" id="SM00181">
    <property type="entry name" value="EGF"/>
    <property type="match status" value="4"/>
</dbReference>
<dbReference type="InterPro" id="IPR000742">
    <property type="entry name" value="EGF"/>
</dbReference>
<evidence type="ECO:0000256" key="1">
    <source>
        <dbReference type="ARBA" id="ARBA00022536"/>
    </source>
</evidence>
<evidence type="ECO:0000256" key="3">
    <source>
        <dbReference type="ARBA" id="ARBA00022737"/>
    </source>
</evidence>
<dbReference type="InterPro" id="IPR018097">
    <property type="entry name" value="EGF_Ca-bd_CS"/>
</dbReference>
<evidence type="ECO:0000256" key="6">
    <source>
        <dbReference type="PROSITE-ProRule" id="PRU00076"/>
    </source>
</evidence>
<dbReference type="PROSITE" id="PS01186">
    <property type="entry name" value="EGF_2"/>
    <property type="match status" value="3"/>
</dbReference>
<dbReference type="PROSITE" id="PS50026">
    <property type="entry name" value="EGF_3"/>
    <property type="match status" value="4"/>
</dbReference>
<protein>
    <submittedName>
        <fullName evidence="9">Fibropellin-1-like</fullName>
    </submittedName>
</protein>